<evidence type="ECO:0000313" key="17">
    <source>
        <dbReference type="Proteomes" id="UP001487740"/>
    </source>
</evidence>
<dbReference type="EMBL" id="JARAKH010000039">
    <property type="protein sequence ID" value="KAK8381739.1"/>
    <property type="molecule type" value="Genomic_DNA"/>
</dbReference>
<dbReference type="InterPro" id="IPR007052">
    <property type="entry name" value="CS_dom"/>
</dbReference>
<evidence type="ECO:0000259" key="14">
    <source>
        <dbReference type="PROSITE" id="PS51203"/>
    </source>
</evidence>
<dbReference type="InterPro" id="IPR001199">
    <property type="entry name" value="Cyt_B5-like_heme/steroid-bd"/>
</dbReference>
<dbReference type="InterPro" id="IPR001433">
    <property type="entry name" value="OxRdtase_FAD/NAD-bd"/>
</dbReference>
<name>A0AAW0T272_SCYPA</name>
<evidence type="ECO:0000256" key="11">
    <source>
        <dbReference type="ARBA" id="ARBA00047682"/>
    </source>
</evidence>
<dbReference type="GO" id="GO:0006801">
    <property type="term" value="P:superoxide metabolic process"/>
    <property type="evidence" value="ECO:0007669"/>
    <property type="project" value="TreeGrafter"/>
</dbReference>
<feature type="domain" description="CS" evidence="14">
    <location>
        <begin position="201"/>
        <end position="293"/>
    </location>
</feature>
<dbReference type="Pfam" id="PF00173">
    <property type="entry name" value="Cyt-b5"/>
    <property type="match status" value="1"/>
</dbReference>
<protein>
    <recommendedName>
        <fullName evidence="3">Cytochrome b5 reductase 4</fullName>
        <ecNumber evidence="2">1.6.2.2</ecNumber>
    </recommendedName>
    <alternativeName>
        <fullName evidence="10">Flavohemoprotein b5/b5R</fullName>
    </alternativeName>
    <alternativeName>
        <fullName evidence="9">cb5/cb5R</fullName>
    </alternativeName>
</protein>
<evidence type="ECO:0000256" key="9">
    <source>
        <dbReference type="ARBA" id="ARBA00030883"/>
    </source>
</evidence>
<dbReference type="Gene3D" id="3.10.120.10">
    <property type="entry name" value="Cytochrome b5-like heme/steroid binding domain"/>
    <property type="match status" value="1"/>
</dbReference>
<keyword evidence="5" id="KW-0479">Metal-binding</keyword>
<feature type="compositionally biased region" description="Polar residues" evidence="12">
    <location>
        <begin position="161"/>
        <end position="189"/>
    </location>
</feature>
<dbReference type="CDD" id="cd06183">
    <property type="entry name" value="cyt_b5_reduct_like"/>
    <property type="match status" value="1"/>
</dbReference>
<dbReference type="InterPro" id="IPR017927">
    <property type="entry name" value="FAD-bd_FR_type"/>
</dbReference>
<comment type="similarity">
    <text evidence="1">Belongs to the flavoprotein pyridine nucleotide cytochrome reductase family.</text>
</comment>
<evidence type="ECO:0000256" key="1">
    <source>
        <dbReference type="ARBA" id="ARBA00006105"/>
    </source>
</evidence>
<dbReference type="GO" id="GO:0020037">
    <property type="term" value="F:heme binding"/>
    <property type="evidence" value="ECO:0007669"/>
    <property type="project" value="InterPro"/>
</dbReference>
<dbReference type="PRINTS" id="PR00363">
    <property type="entry name" value="CYTOCHROMEB5"/>
</dbReference>
<dbReference type="InterPro" id="IPR017938">
    <property type="entry name" value="Riboflavin_synthase-like_b-brl"/>
</dbReference>
<dbReference type="PROSITE" id="PS00191">
    <property type="entry name" value="CYTOCHROME_B5_1"/>
    <property type="match status" value="1"/>
</dbReference>
<comment type="catalytic activity">
    <reaction evidence="11">
        <text>2 Fe(III)-[cytochrome b5] + NADH = 2 Fe(II)-[cytochrome b5] + NAD(+) + H(+)</text>
        <dbReference type="Rhea" id="RHEA:46680"/>
        <dbReference type="Rhea" id="RHEA-COMP:10438"/>
        <dbReference type="Rhea" id="RHEA-COMP:10439"/>
        <dbReference type="ChEBI" id="CHEBI:15378"/>
        <dbReference type="ChEBI" id="CHEBI:29033"/>
        <dbReference type="ChEBI" id="CHEBI:29034"/>
        <dbReference type="ChEBI" id="CHEBI:57540"/>
        <dbReference type="ChEBI" id="CHEBI:57945"/>
        <dbReference type="EC" id="1.6.2.2"/>
    </reaction>
</comment>
<dbReference type="FunFam" id="3.10.120.10:FF:000001">
    <property type="entry name" value="Cytochrome b5 reductase 4"/>
    <property type="match status" value="1"/>
</dbReference>
<sequence>MGSTLGCSRDAGSTISVQPAPAAPASSEELAPEGNPRNKTALKPGRSLMDWVKLGHSGADLAGTKGTLLDVTPQELAKHSKRNDAWMALKGKVYNVTPYMEFHPGGEEELMRGAGQDATHLFNEVHKWVNFEGMLQKCLVGRLVESRPFFLKPSFLPLGRSSSKTHNATEQKNSLSVPNTNAQTVSSARSPLVSPLTPSPLPSPKYDWFQTHTVINLAVYTRWKHMTRERVVVLKREAVVKVVCYIQDMVYVVHLELDKAVSHEFEVRVGGSVGKVDILLQKQETGVRWSRVGKTLPGHGEHLKGKDMEIEYVECTLVRREAITHNTSLLVLQVPEQTHLPVPVGYHVYLRSPSKEIVKPYTPVASALSLTSQEEPGRHIHLFIKVYSDGALTPILDALPVSSTVELTAATTTASHLVLLAAGTGLTPMVKLMLPALRNKKNVHLLLFNKTENDIPWKQEFENLVEESSSLLKVSHVLSEGSSSWTGLRGRIDKTLLEKLLPENSQQQTTYLCLCGPTEFTKLGISLLGDLGYSSDACHAFLG</sequence>
<dbReference type="InterPro" id="IPR018506">
    <property type="entry name" value="Cyt_B5_heme-BS"/>
</dbReference>
<dbReference type="GO" id="GO:0005783">
    <property type="term" value="C:endoplasmic reticulum"/>
    <property type="evidence" value="ECO:0007669"/>
    <property type="project" value="TreeGrafter"/>
</dbReference>
<dbReference type="PRINTS" id="PR00406">
    <property type="entry name" value="CYTB5RDTASE"/>
</dbReference>
<proteinExistence type="inferred from homology"/>
<dbReference type="Pfam" id="PF00970">
    <property type="entry name" value="FAD_binding_6"/>
    <property type="match status" value="1"/>
</dbReference>
<evidence type="ECO:0000313" key="16">
    <source>
        <dbReference type="EMBL" id="KAK8381739.1"/>
    </source>
</evidence>
<dbReference type="InterPro" id="IPR039261">
    <property type="entry name" value="FNR_nucleotide-bd"/>
</dbReference>
<evidence type="ECO:0000256" key="2">
    <source>
        <dbReference type="ARBA" id="ARBA00012011"/>
    </source>
</evidence>
<dbReference type="PANTHER" id="PTHR46237">
    <property type="entry name" value="CYTOCHROME B5 REDUCTASE 4 FAMILY MEMBER"/>
    <property type="match status" value="1"/>
</dbReference>
<dbReference type="SUPFAM" id="SSF55856">
    <property type="entry name" value="Cytochrome b5-like heme/steroid binding domain"/>
    <property type="match status" value="1"/>
</dbReference>
<evidence type="ECO:0000256" key="6">
    <source>
        <dbReference type="ARBA" id="ARBA00023002"/>
    </source>
</evidence>
<organism evidence="16 17">
    <name type="scientific">Scylla paramamosain</name>
    <name type="common">Mud crab</name>
    <dbReference type="NCBI Taxonomy" id="85552"/>
    <lineage>
        <taxon>Eukaryota</taxon>
        <taxon>Metazoa</taxon>
        <taxon>Ecdysozoa</taxon>
        <taxon>Arthropoda</taxon>
        <taxon>Crustacea</taxon>
        <taxon>Multicrustacea</taxon>
        <taxon>Malacostraca</taxon>
        <taxon>Eumalacostraca</taxon>
        <taxon>Eucarida</taxon>
        <taxon>Decapoda</taxon>
        <taxon>Pleocyemata</taxon>
        <taxon>Brachyura</taxon>
        <taxon>Eubrachyura</taxon>
        <taxon>Portunoidea</taxon>
        <taxon>Portunidae</taxon>
        <taxon>Portuninae</taxon>
        <taxon>Scylla</taxon>
    </lineage>
</organism>
<evidence type="ECO:0000256" key="12">
    <source>
        <dbReference type="SAM" id="MobiDB-lite"/>
    </source>
</evidence>
<dbReference type="InterPro" id="IPR008333">
    <property type="entry name" value="Cbr1-like_FAD-bd_dom"/>
</dbReference>
<evidence type="ECO:0000259" key="15">
    <source>
        <dbReference type="PROSITE" id="PS51384"/>
    </source>
</evidence>
<evidence type="ECO:0000256" key="7">
    <source>
        <dbReference type="ARBA" id="ARBA00023004"/>
    </source>
</evidence>
<dbReference type="FunFam" id="3.40.50.80:FF:000021">
    <property type="entry name" value="Cytochrome b5 reductase 4"/>
    <property type="match status" value="1"/>
</dbReference>
<keyword evidence="17" id="KW-1185">Reference proteome</keyword>
<dbReference type="GO" id="GO:0046872">
    <property type="term" value="F:metal ion binding"/>
    <property type="evidence" value="ECO:0007669"/>
    <property type="project" value="UniProtKB-KW"/>
</dbReference>
<feature type="compositionally biased region" description="Low complexity" evidence="12">
    <location>
        <begin position="19"/>
        <end position="33"/>
    </location>
</feature>
<feature type="compositionally biased region" description="Polar residues" evidence="12">
    <location>
        <begin position="1"/>
        <end position="17"/>
    </location>
</feature>
<dbReference type="InterPro" id="IPR036400">
    <property type="entry name" value="Cyt_B5-like_heme/steroid_sf"/>
</dbReference>
<dbReference type="EC" id="1.6.2.2" evidence="2"/>
<dbReference type="AlphaFoldDB" id="A0AAW0T272"/>
<dbReference type="Gene3D" id="2.40.30.10">
    <property type="entry name" value="Translation factors"/>
    <property type="match status" value="1"/>
</dbReference>
<dbReference type="FunFam" id="2.60.40.790:FF:000019">
    <property type="entry name" value="cytochrome b5 reductase 4 isoform X1"/>
    <property type="match status" value="1"/>
</dbReference>
<dbReference type="Gene3D" id="2.60.40.790">
    <property type="match status" value="1"/>
</dbReference>
<feature type="region of interest" description="Disordered" evidence="12">
    <location>
        <begin position="1"/>
        <end position="44"/>
    </location>
</feature>
<accession>A0AAW0T272</accession>
<evidence type="ECO:0000256" key="3">
    <source>
        <dbReference type="ARBA" id="ARBA00022339"/>
    </source>
</evidence>
<dbReference type="PROSITE" id="PS51384">
    <property type="entry name" value="FAD_FR"/>
    <property type="match status" value="1"/>
</dbReference>
<evidence type="ECO:0000256" key="4">
    <source>
        <dbReference type="ARBA" id="ARBA00022617"/>
    </source>
</evidence>
<dbReference type="SUPFAM" id="SSF49764">
    <property type="entry name" value="HSP20-like chaperones"/>
    <property type="match status" value="1"/>
</dbReference>
<dbReference type="PROSITE" id="PS51203">
    <property type="entry name" value="CS"/>
    <property type="match status" value="1"/>
</dbReference>
<evidence type="ECO:0000259" key="13">
    <source>
        <dbReference type="PROSITE" id="PS50255"/>
    </source>
</evidence>
<dbReference type="SMART" id="SM01117">
    <property type="entry name" value="Cyt-b5"/>
    <property type="match status" value="1"/>
</dbReference>
<dbReference type="PROSITE" id="PS50255">
    <property type="entry name" value="CYTOCHROME_B5_2"/>
    <property type="match status" value="1"/>
</dbReference>
<dbReference type="Proteomes" id="UP001487740">
    <property type="component" value="Unassembled WGS sequence"/>
</dbReference>
<dbReference type="Pfam" id="PF00175">
    <property type="entry name" value="NAD_binding_1"/>
    <property type="match status" value="1"/>
</dbReference>
<evidence type="ECO:0000256" key="10">
    <source>
        <dbReference type="ARBA" id="ARBA00031842"/>
    </source>
</evidence>
<keyword evidence="8" id="KW-0520">NAD</keyword>
<feature type="domain" description="FAD-binding FR-type" evidence="15">
    <location>
        <begin position="310"/>
        <end position="418"/>
    </location>
</feature>
<dbReference type="InterPro" id="IPR051872">
    <property type="entry name" value="Cytochrome_b5/Flavoprotein_Rdt"/>
</dbReference>
<dbReference type="SUPFAM" id="SSF63380">
    <property type="entry name" value="Riboflavin synthase domain-like"/>
    <property type="match status" value="1"/>
</dbReference>
<evidence type="ECO:0000256" key="5">
    <source>
        <dbReference type="ARBA" id="ARBA00022723"/>
    </source>
</evidence>
<dbReference type="PANTHER" id="PTHR46237:SF1">
    <property type="entry name" value="CYTOCHROME B5 REDUCTASE 4"/>
    <property type="match status" value="1"/>
</dbReference>
<dbReference type="GO" id="GO:0090524">
    <property type="term" value="F:cytochrome-b5 reductase activity, acting on NADH"/>
    <property type="evidence" value="ECO:0007669"/>
    <property type="project" value="UniProtKB-EC"/>
</dbReference>
<dbReference type="InterPro" id="IPR008978">
    <property type="entry name" value="HSP20-like_chaperone"/>
</dbReference>
<evidence type="ECO:0000256" key="8">
    <source>
        <dbReference type="ARBA" id="ARBA00023027"/>
    </source>
</evidence>
<feature type="domain" description="Cytochrome b5 heme-binding" evidence="13">
    <location>
        <begin position="68"/>
        <end position="144"/>
    </location>
</feature>
<dbReference type="Gene3D" id="3.40.50.80">
    <property type="entry name" value="Nucleotide-binding domain of ferredoxin-NADP reductase (FNR) module"/>
    <property type="match status" value="1"/>
</dbReference>
<reference evidence="16 17" key="1">
    <citation type="submission" date="2023-03" db="EMBL/GenBank/DDBJ databases">
        <title>High-quality genome of Scylla paramamosain provides insights in environmental adaptation.</title>
        <authorList>
            <person name="Zhang L."/>
        </authorList>
    </citation>
    <scope>NUCLEOTIDE SEQUENCE [LARGE SCALE GENOMIC DNA]</scope>
    <source>
        <strain evidence="16">LZ_2023a</strain>
        <tissue evidence="16">Muscle</tissue>
    </source>
</reference>
<feature type="region of interest" description="Disordered" evidence="12">
    <location>
        <begin position="161"/>
        <end position="196"/>
    </location>
</feature>
<gene>
    <name evidence="16" type="ORF">O3P69_015059</name>
</gene>
<comment type="caution">
    <text evidence="16">The sequence shown here is derived from an EMBL/GenBank/DDBJ whole genome shotgun (WGS) entry which is preliminary data.</text>
</comment>
<dbReference type="SUPFAM" id="SSF52343">
    <property type="entry name" value="Ferredoxin reductase-like, C-terminal NADP-linked domain"/>
    <property type="match status" value="1"/>
</dbReference>
<keyword evidence="6" id="KW-0560">Oxidoreductase</keyword>
<keyword evidence="7" id="KW-0408">Iron</keyword>
<keyword evidence="4" id="KW-0349">Heme</keyword>